<feature type="domain" description="HTH lacI-type" evidence="2">
    <location>
        <begin position="2"/>
        <end position="55"/>
    </location>
</feature>
<evidence type="ECO:0000259" key="2">
    <source>
        <dbReference type="PROSITE" id="PS50932"/>
    </source>
</evidence>
<evidence type="ECO:0000313" key="4">
    <source>
        <dbReference type="Proteomes" id="UP000776252"/>
    </source>
</evidence>
<keyword evidence="1" id="KW-0678">Repressor</keyword>
<name>A0ABS6BVD5_9CLOT</name>
<proteinExistence type="predicted"/>
<evidence type="ECO:0000313" key="3">
    <source>
        <dbReference type="EMBL" id="MBU3160880.1"/>
    </source>
</evidence>
<dbReference type="InterPro" id="IPR046335">
    <property type="entry name" value="LacI/GalR-like_sensor"/>
</dbReference>
<dbReference type="GO" id="GO:0003677">
    <property type="term" value="F:DNA binding"/>
    <property type="evidence" value="ECO:0007669"/>
    <property type="project" value="UniProtKB-KW"/>
</dbReference>
<dbReference type="CDD" id="cd06291">
    <property type="entry name" value="PBP1_Qymf-like"/>
    <property type="match status" value="1"/>
</dbReference>
<evidence type="ECO:0000256" key="1">
    <source>
        <dbReference type="ARBA" id="ARBA00022491"/>
    </source>
</evidence>
<keyword evidence="3" id="KW-0238">DNA-binding</keyword>
<comment type="caution">
    <text evidence="3">The sequence shown here is derived from an EMBL/GenBank/DDBJ whole genome shotgun (WGS) entry which is preliminary data.</text>
</comment>
<keyword evidence="4" id="KW-1185">Reference proteome</keyword>
<organism evidence="3 4">
    <name type="scientific">Clostridium frigoris</name>
    <dbReference type="NCBI Taxonomy" id="205327"/>
    <lineage>
        <taxon>Bacteria</taxon>
        <taxon>Bacillati</taxon>
        <taxon>Bacillota</taxon>
        <taxon>Clostridia</taxon>
        <taxon>Eubacteriales</taxon>
        <taxon>Clostridiaceae</taxon>
        <taxon>Clostridium</taxon>
    </lineage>
</organism>
<accession>A0ABS6BVD5</accession>
<dbReference type="Pfam" id="PF00356">
    <property type="entry name" value="LacI"/>
    <property type="match status" value="1"/>
</dbReference>
<dbReference type="EMBL" id="JAHLDV010000038">
    <property type="protein sequence ID" value="MBU3160880.1"/>
    <property type="molecule type" value="Genomic_DNA"/>
</dbReference>
<dbReference type="PROSITE" id="PS50932">
    <property type="entry name" value="HTH_LACI_2"/>
    <property type="match status" value="1"/>
</dbReference>
<dbReference type="Pfam" id="PF13377">
    <property type="entry name" value="Peripla_BP_3"/>
    <property type="match status" value="1"/>
</dbReference>
<dbReference type="InterPro" id="IPR000843">
    <property type="entry name" value="HTH_LacI"/>
</dbReference>
<dbReference type="CDD" id="cd01392">
    <property type="entry name" value="HTH_LacI"/>
    <property type="match status" value="1"/>
</dbReference>
<gene>
    <name evidence="3" type="ORF">KPL37_14130</name>
</gene>
<sequence>MANMNDVAKRANVSRGTVSNYINNVRIKEASRIKVEEAIKELAYIPDVGAREFKTNKSSNVVFILPTVWNPFFSELTYQLQIKLKEKGMKLILCNSQDDYRAEIEYLEIAQQNKVFGIISISYSDIMPYLTSKIPYVAIERYYNEDIPYVTSDNEGGGKMAVNELIKKGCQKLLHVTRQVDGNNALIARKKGFEEACKEQNADYEIFNPKTSSAAFHEDIAIFLKEAFNKGKQFDGIFCATDRYASYCQDALSDMGIDIPEDVQIIGFDGSQSYATEKLKISTIRQPVEKIAQEAVNLLIAVVNKDKQQNSIVLPVTFLDLKTTKSN</sequence>
<dbReference type="SMART" id="SM00354">
    <property type="entry name" value="HTH_LACI"/>
    <property type="match status" value="1"/>
</dbReference>
<reference evidence="3 4" key="1">
    <citation type="submission" date="2021-06" db="EMBL/GenBank/DDBJ databases">
        <title>Clostridia strains as spoilage organisms.</title>
        <authorList>
            <person name="Wambui J."/>
            <person name="Stephan R."/>
            <person name="Stevens M.J.A."/>
        </authorList>
    </citation>
    <scope>NUCLEOTIDE SEQUENCE [LARGE SCALE GENOMIC DNA]</scope>
    <source>
        <strain evidence="3 4">DSM 14204</strain>
    </source>
</reference>
<dbReference type="Proteomes" id="UP000776252">
    <property type="component" value="Unassembled WGS sequence"/>
</dbReference>
<dbReference type="PANTHER" id="PTHR30146">
    <property type="entry name" value="LACI-RELATED TRANSCRIPTIONAL REPRESSOR"/>
    <property type="match status" value="1"/>
</dbReference>
<dbReference type="PANTHER" id="PTHR30146:SF95">
    <property type="entry name" value="RIBOSE OPERON REPRESSOR"/>
    <property type="match status" value="1"/>
</dbReference>
<protein>
    <submittedName>
        <fullName evidence="3">LacI family DNA-binding transcriptional regulator</fullName>
    </submittedName>
</protein>